<dbReference type="Proteomes" id="UP000036938">
    <property type="component" value="Unassembled WGS sequence"/>
</dbReference>
<organism evidence="6 7">
    <name type="scientific">Pseudaestuariivita atlantica</name>
    <dbReference type="NCBI Taxonomy" id="1317121"/>
    <lineage>
        <taxon>Bacteria</taxon>
        <taxon>Pseudomonadati</taxon>
        <taxon>Pseudomonadota</taxon>
        <taxon>Alphaproteobacteria</taxon>
        <taxon>Rhodobacterales</taxon>
        <taxon>Paracoccaceae</taxon>
        <taxon>Pseudaestuariivita</taxon>
    </lineage>
</organism>
<sequence length="444" mass="47341">MTSHVFPRNSKAPPPQVIRGEGVYLFDKDGKSYLNFGDAAVSCLGHGDARVTAAVKAQMDEVAFAHTGFFTSDPAERLADKLVSLAPGDLDRVYFVSGGSEAMEAAIKLARQYYLETGEPQRHKIVARRQSYHGNTLGALATGGNAWRRAQFAPILIDVSHVSPCYAYRGLSEGETDEAYVDRLIDELEAEFQSLGPETVMAFVAEPVVGATLGAVGPVGDYFARVREVCDRHGILLILDEVMCGMGRTGTLFACEQFGVSPDICAIAKGLGGGYQPIGATLCTKAIHDAILNGSGFFQHGHTYLGHPVACAAGLAVLERLVDDEVLARVTPSGTHFRQALRDRLGQHPHVGDIRGSGLFCGVELVADRETKAPWSPEARLHARIKAAAFSDGLICYPMGGTIDGKNGDHVLLAPPFIADHTQLDEAADILAGAIDRSIAQATG</sequence>
<dbReference type="RefSeq" id="WP_050530290.1">
    <property type="nucleotide sequence ID" value="NZ_AQQZ01000003.1"/>
</dbReference>
<evidence type="ECO:0000256" key="1">
    <source>
        <dbReference type="ARBA" id="ARBA00008954"/>
    </source>
</evidence>
<evidence type="ECO:0000313" key="7">
    <source>
        <dbReference type="Proteomes" id="UP000036938"/>
    </source>
</evidence>
<dbReference type="OrthoDB" id="9801834at2"/>
<evidence type="ECO:0000256" key="4">
    <source>
        <dbReference type="ARBA" id="ARBA00022898"/>
    </source>
</evidence>
<evidence type="ECO:0008006" key="8">
    <source>
        <dbReference type="Google" id="ProtNLM"/>
    </source>
</evidence>
<keyword evidence="4 5" id="KW-0663">Pyridoxal phosphate</keyword>
<dbReference type="Pfam" id="PF00202">
    <property type="entry name" value="Aminotran_3"/>
    <property type="match status" value="1"/>
</dbReference>
<comment type="caution">
    <text evidence="6">The sequence shown here is derived from an EMBL/GenBank/DDBJ whole genome shotgun (WGS) entry which is preliminary data.</text>
</comment>
<dbReference type="SUPFAM" id="SSF53383">
    <property type="entry name" value="PLP-dependent transferases"/>
    <property type="match status" value="1"/>
</dbReference>
<dbReference type="InterPro" id="IPR005814">
    <property type="entry name" value="Aminotrans_3"/>
</dbReference>
<evidence type="ECO:0000256" key="5">
    <source>
        <dbReference type="RuleBase" id="RU003560"/>
    </source>
</evidence>
<keyword evidence="3" id="KW-0808">Transferase</keyword>
<dbReference type="GO" id="GO:0030170">
    <property type="term" value="F:pyridoxal phosphate binding"/>
    <property type="evidence" value="ECO:0007669"/>
    <property type="project" value="InterPro"/>
</dbReference>
<dbReference type="PANTHER" id="PTHR43094">
    <property type="entry name" value="AMINOTRANSFERASE"/>
    <property type="match status" value="1"/>
</dbReference>
<gene>
    <name evidence="6" type="ORF">ATO11_07875</name>
</gene>
<dbReference type="PATRIC" id="fig|1317121.7.peg.2182"/>
<keyword evidence="7" id="KW-1185">Reference proteome</keyword>
<dbReference type="NCBIfam" id="NF005685">
    <property type="entry name" value="PRK07483.1"/>
    <property type="match status" value="1"/>
</dbReference>
<evidence type="ECO:0000313" key="6">
    <source>
        <dbReference type="EMBL" id="KNG94144.1"/>
    </source>
</evidence>
<proteinExistence type="inferred from homology"/>
<dbReference type="STRING" id="1317121.ATO11_07875"/>
<dbReference type="FunFam" id="3.40.640.10:FF:000014">
    <property type="entry name" value="Adenosylmethionine-8-amino-7-oxononanoate aminotransferase, probable"/>
    <property type="match status" value="1"/>
</dbReference>
<dbReference type="Gene3D" id="3.40.640.10">
    <property type="entry name" value="Type I PLP-dependent aspartate aminotransferase-like (Major domain)"/>
    <property type="match status" value="1"/>
</dbReference>
<dbReference type="InterPro" id="IPR015421">
    <property type="entry name" value="PyrdxlP-dep_Trfase_major"/>
</dbReference>
<accession>A0A0L1JQS8</accession>
<dbReference type="InterPro" id="IPR015422">
    <property type="entry name" value="PyrdxlP-dep_Trfase_small"/>
</dbReference>
<name>A0A0L1JQS8_9RHOB</name>
<dbReference type="GO" id="GO:0008483">
    <property type="term" value="F:transaminase activity"/>
    <property type="evidence" value="ECO:0007669"/>
    <property type="project" value="UniProtKB-KW"/>
</dbReference>
<evidence type="ECO:0000256" key="2">
    <source>
        <dbReference type="ARBA" id="ARBA00022576"/>
    </source>
</evidence>
<reference evidence="6 7" key="1">
    <citation type="journal article" date="2015" name="Int. J. Syst. Evol. Microbiol.">
        <title>Aestuariivita atlantica sp. nov., isolated from deep sea sediment of the Atlantic Ocean.</title>
        <authorList>
            <person name="Li G."/>
            <person name="Lai Q."/>
            <person name="Du Y."/>
            <person name="Liu X."/>
            <person name="Sun F."/>
            <person name="Shao Z."/>
        </authorList>
    </citation>
    <scope>NUCLEOTIDE SEQUENCE [LARGE SCALE GENOMIC DNA]</scope>
    <source>
        <strain evidence="6 7">22II-S11-z3</strain>
    </source>
</reference>
<dbReference type="GO" id="GO:0005829">
    <property type="term" value="C:cytosol"/>
    <property type="evidence" value="ECO:0007669"/>
    <property type="project" value="TreeGrafter"/>
</dbReference>
<keyword evidence="2" id="KW-0032">Aminotransferase</keyword>
<dbReference type="CDD" id="cd00610">
    <property type="entry name" value="OAT_like"/>
    <property type="match status" value="1"/>
</dbReference>
<comment type="similarity">
    <text evidence="1 5">Belongs to the class-III pyridoxal-phosphate-dependent aminotransferase family.</text>
</comment>
<dbReference type="PANTHER" id="PTHR43094:SF1">
    <property type="entry name" value="AMINOTRANSFERASE CLASS-III"/>
    <property type="match status" value="1"/>
</dbReference>
<dbReference type="EMBL" id="AQQZ01000003">
    <property type="protein sequence ID" value="KNG94144.1"/>
    <property type="molecule type" value="Genomic_DNA"/>
</dbReference>
<dbReference type="Gene3D" id="3.90.1150.10">
    <property type="entry name" value="Aspartate Aminotransferase, domain 1"/>
    <property type="match status" value="1"/>
</dbReference>
<dbReference type="InterPro" id="IPR015424">
    <property type="entry name" value="PyrdxlP-dep_Trfase"/>
</dbReference>
<protein>
    <recommendedName>
        <fullName evidence="8">Aminotransferase</fullName>
    </recommendedName>
</protein>
<dbReference type="AlphaFoldDB" id="A0A0L1JQS8"/>
<evidence type="ECO:0000256" key="3">
    <source>
        <dbReference type="ARBA" id="ARBA00022679"/>
    </source>
</evidence>